<dbReference type="GO" id="GO:0005829">
    <property type="term" value="C:cytosol"/>
    <property type="evidence" value="ECO:0007669"/>
    <property type="project" value="TreeGrafter"/>
</dbReference>
<dbReference type="Gene3D" id="3.30.1330.40">
    <property type="entry name" value="RutC-like"/>
    <property type="match status" value="1"/>
</dbReference>
<dbReference type="AlphaFoldDB" id="A0A383E3R7"/>
<evidence type="ECO:0000313" key="2">
    <source>
        <dbReference type="EMBL" id="SVE50758.1"/>
    </source>
</evidence>
<dbReference type="CDD" id="cd00448">
    <property type="entry name" value="YjgF_YER057c_UK114_family"/>
    <property type="match status" value="1"/>
</dbReference>
<evidence type="ECO:0000256" key="1">
    <source>
        <dbReference type="ARBA" id="ARBA00010552"/>
    </source>
</evidence>
<reference evidence="2" key="1">
    <citation type="submission" date="2018-05" db="EMBL/GenBank/DDBJ databases">
        <authorList>
            <person name="Lanie J.A."/>
            <person name="Ng W.-L."/>
            <person name="Kazmierczak K.M."/>
            <person name="Andrzejewski T.M."/>
            <person name="Davidsen T.M."/>
            <person name="Wayne K.J."/>
            <person name="Tettelin H."/>
            <person name="Glass J.I."/>
            <person name="Rusch D."/>
            <person name="Podicherti R."/>
            <person name="Tsui H.-C.T."/>
            <person name="Winkler M.E."/>
        </authorList>
    </citation>
    <scope>NUCLEOTIDE SEQUENCE</scope>
</reference>
<organism evidence="2">
    <name type="scientific">marine metagenome</name>
    <dbReference type="NCBI Taxonomy" id="408172"/>
    <lineage>
        <taxon>unclassified sequences</taxon>
        <taxon>metagenomes</taxon>
        <taxon>ecological metagenomes</taxon>
    </lineage>
</organism>
<dbReference type="PANTHER" id="PTHR11803">
    <property type="entry name" value="2-IMINOBUTANOATE/2-IMINOPROPANOATE DEAMINASE RIDA"/>
    <property type="match status" value="1"/>
</dbReference>
<dbReference type="GO" id="GO:0019239">
    <property type="term" value="F:deaminase activity"/>
    <property type="evidence" value="ECO:0007669"/>
    <property type="project" value="TreeGrafter"/>
</dbReference>
<dbReference type="PANTHER" id="PTHR11803:SF58">
    <property type="entry name" value="PROTEIN HMF1-RELATED"/>
    <property type="match status" value="1"/>
</dbReference>
<proteinExistence type="inferred from homology"/>
<sequence length="137" mass="14374">MTMTKLTHINPSDMASYLQFGLSHAVIAEGGKTVFLSGQVGWDENGNTAGPDLASQLAQAHVNIRKILAEAGATPADIVRLNTYVANYAPEDGAVVNAANHKLFEGITPPSATLLGVQALFTPDIRCEVEATVVVGE</sequence>
<dbReference type="EMBL" id="UINC01222119">
    <property type="protein sequence ID" value="SVE50758.1"/>
    <property type="molecule type" value="Genomic_DNA"/>
</dbReference>
<dbReference type="InterPro" id="IPR035959">
    <property type="entry name" value="RutC-like_sf"/>
</dbReference>
<dbReference type="SUPFAM" id="SSF55298">
    <property type="entry name" value="YjgF-like"/>
    <property type="match status" value="1"/>
</dbReference>
<name>A0A383E3R7_9ZZZZ</name>
<accession>A0A383E3R7</accession>
<dbReference type="InterPro" id="IPR006175">
    <property type="entry name" value="YjgF/YER057c/UK114"/>
</dbReference>
<dbReference type="Pfam" id="PF01042">
    <property type="entry name" value="Ribonuc_L-PSP"/>
    <property type="match status" value="1"/>
</dbReference>
<gene>
    <name evidence="2" type="ORF">METZ01_LOCUS503612</name>
</gene>
<comment type="similarity">
    <text evidence="1">Belongs to the RutC family.</text>
</comment>
<protein>
    <submittedName>
        <fullName evidence="2">Uncharacterized protein</fullName>
    </submittedName>
</protein>